<gene>
    <name evidence="13" type="primary">panE-2</name>
    <name evidence="13" type="ORF">GCM10011450_06220</name>
</gene>
<dbReference type="Proteomes" id="UP000608345">
    <property type="component" value="Unassembled WGS sequence"/>
</dbReference>
<organism evidence="13 14">
    <name type="scientific">Advenella faeciporci</name>
    <dbReference type="NCBI Taxonomy" id="797535"/>
    <lineage>
        <taxon>Bacteria</taxon>
        <taxon>Pseudomonadati</taxon>
        <taxon>Pseudomonadota</taxon>
        <taxon>Betaproteobacteria</taxon>
        <taxon>Burkholderiales</taxon>
        <taxon>Alcaligenaceae</taxon>
    </lineage>
</organism>
<comment type="caution">
    <text evidence="13">The sequence shown here is derived from an EMBL/GenBank/DDBJ whole genome shotgun (WGS) entry which is preliminary data.</text>
</comment>
<dbReference type="NCBIfam" id="NF005089">
    <property type="entry name" value="PRK06522.1-4"/>
    <property type="match status" value="1"/>
</dbReference>
<evidence type="ECO:0000259" key="12">
    <source>
        <dbReference type="Pfam" id="PF08546"/>
    </source>
</evidence>
<dbReference type="InterPro" id="IPR013752">
    <property type="entry name" value="KPA_reductase"/>
</dbReference>
<dbReference type="GO" id="GO:0008677">
    <property type="term" value="F:2-dehydropantoate 2-reductase activity"/>
    <property type="evidence" value="ECO:0007669"/>
    <property type="project" value="UniProtKB-EC"/>
</dbReference>
<dbReference type="GO" id="GO:0005737">
    <property type="term" value="C:cytoplasm"/>
    <property type="evidence" value="ECO:0007669"/>
    <property type="project" value="TreeGrafter"/>
</dbReference>
<name>A0A918MWB2_9BURK</name>
<dbReference type="Pfam" id="PF02558">
    <property type="entry name" value="ApbA"/>
    <property type="match status" value="1"/>
</dbReference>
<comment type="similarity">
    <text evidence="3">Belongs to the ketopantoate reductase family.</text>
</comment>
<comment type="function">
    <text evidence="1">Catalyzes the NADPH-dependent reduction of ketopantoate into pantoic acid.</text>
</comment>
<dbReference type="InterPro" id="IPR036291">
    <property type="entry name" value="NAD(P)-bd_dom_sf"/>
</dbReference>
<dbReference type="RefSeq" id="WP_189383982.1">
    <property type="nucleotide sequence ID" value="NZ_BAABFY010000057.1"/>
</dbReference>
<dbReference type="FunFam" id="3.40.50.720:FF:000307">
    <property type="entry name" value="2-dehydropantoate 2-reductase"/>
    <property type="match status" value="1"/>
</dbReference>
<evidence type="ECO:0000313" key="14">
    <source>
        <dbReference type="Proteomes" id="UP000608345"/>
    </source>
</evidence>
<reference evidence="13" key="1">
    <citation type="journal article" date="2014" name="Int. J. Syst. Evol. Microbiol.">
        <title>Complete genome sequence of Corynebacterium casei LMG S-19264T (=DSM 44701T), isolated from a smear-ripened cheese.</title>
        <authorList>
            <consortium name="US DOE Joint Genome Institute (JGI-PGF)"/>
            <person name="Walter F."/>
            <person name="Albersmeier A."/>
            <person name="Kalinowski J."/>
            <person name="Ruckert C."/>
        </authorList>
    </citation>
    <scope>NUCLEOTIDE SEQUENCE</scope>
    <source>
        <strain evidence="13">KCTC 23732</strain>
    </source>
</reference>
<comment type="catalytic activity">
    <reaction evidence="10">
        <text>(R)-pantoate + NADP(+) = 2-dehydropantoate + NADPH + H(+)</text>
        <dbReference type="Rhea" id="RHEA:16233"/>
        <dbReference type="ChEBI" id="CHEBI:11561"/>
        <dbReference type="ChEBI" id="CHEBI:15378"/>
        <dbReference type="ChEBI" id="CHEBI:15980"/>
        <dbReference type="ChEBI" id="CHEBI:57783"/>
        <dbReference type="ChEBI" id="CHEBI:58349"/>
        <dbReference type="EC" id="1.1.1.169"/>
    </reaction>
</comment>
<dbReference type="SUPFAM" id="SSF51735">
    <property type="entry name" value="NAD(P)-binding Rossmann-fold domains"/>
    <property type="match status" value="1"/>
</dbReference>
<dbReference type="PANTHER" id="PTHR21708:SF45">
    <property type="entry name" value="2-DEHYDROPANTOATE 2-REDUCTASE"/>
    <property type="match status" value="1"/>
</dbReference>
<proteinExistence type="inferred from homology"/>
<evidence type="ECO:0000313" key="13">
    <source>
        <dbReference type="EMBL" id="GGW79009.1"/>
    </source>
</evidence>
<feature type="domain" description="Ketopantoate reductase N-terminal" evidence="11">
    <location>
        <begin position="3"/>
        <end position="172"/>
    </location>
</feature>
<dbReference type="InterPro" id="IPR013328">
    <property type="entry name" value="6PGD_dom2"/>
</dbReference>
<dbReference type="InterPro" id="IPR013332">
    <property type="entry name" value="KPR_N"/>
</dbReference>
<keyword evidence="8" id="KW-0560">Oxidoreductase</keyword>
<evidence type="ECO:0000256" key="5">
    <source>
        <dbReference type="ARBA" id="ARBA00019465"/>
    </source>
</evidence>
<dbReference type="AlphaFoldDB" id="A0A918MWB2"/>
<dbReference type="EC" id="1.1.1.169" evidence="4"/>
<accession>A0A918MWB2</accession>
<dbReference type="FunFam" id="1.10.1040.10:FF:000017">
    <property type="entry name" value="2-dehydropantoate 2-reductase"/>
    <property type="match status" value="1"/>
</dbReference>
<evidence type="ECO:0000256" key="6">
    <source>
        <dbReference type="ARBA" id="ARBA00022655"/>
    </source>
</evidence>
<evidence type="ECO:0000256" key="10">
    <source>
        <dbReference type="ARBA" id="ARBA00048793"/>
    </source>
</evidence>
<evidence type="ECO:0000256" key="3">
    <source>
        <dbReference type="ARBA" id="ARBA00007870"/>
    </source>
</evidence>
<evidence type="ECO:0000256" key="9">
    <source>
        <dbReference type="ARBA" id="ARBA00032024"/>
    </source>
</evidence>
<evidence type="ECO:0000256" key="4">
    <source>
        <dbReference type="ARBA" id="ARBA00013014"/>
    </source>
</evidence>
<dbReference type="Pfam" id="PF08546">
    <property type="entry name" value="ApbA_C"/>
    <property type="match status" value="1"/>
</dbReference>
<dbReference type="SUPFAM" id="SSF48179">
    <property type="entry name" value="6-phosphogluconate dehydrogenase C-terminal domain-like"/>
    <property type="match status" value="1"/>
</dbReference>
<evidence type="ECO:0000256" key="2">
    <source>
        <dbReference type="ARBA" id="ARBA00004994"/>
    </source>
</evidence>
<dbReference type="Gene3D" id="3.40.50.720">
    <property type="entry name" value="NAD(P)-binding Rossmann-like Domain"/>
    <property type="match status" value="1"/>
</dbReference>
<evidence type="ECO:0000256" key="1">
    <source>
        <dbReference type="ARBA" id="ARBA00002919"/>
    </source>
</evidence>
<evidence type="ECO:0000256" key="8">
    <source>
        <dbReference type="ARBA" id="ARBA00023002"/>
    </source>
</evidence>
<dbReference type="Gene3D" id="1.10.1040.10">
    <property type="entry name" value="N-(1-d-carboxylethyl)-l-norvaline Dehydrogenase, domain 2"/>
    <property type="match status" value="1"/>
</dbReference>
<keyword evidence="7" id="KW-0521">NADP</keyword>
<dbReference type="GO" id="GO:0015940">
    <property type="term" value="P:pantothenate biosynthetic process"/>
    <property type="evidence" value="ECO:0007669"/>
    <property type="project" value="UniProtKB-KW"/>
</dbReference>
<dbReference type="InterPro" id="IPR008927">
    <property type="entry name" value="6-PGluconate_DH-like_C_sf"/>
</dbReference>
<sequence length="328" mass="35490">MKICIYGIGAIGGLMAARLVQAGYDVSAVARGATLESLQKNGLQFYPAGSDTVQSYPIKASQSPAELGVQDIVIIAVKTTGLQDIATNIAPLIGPDTTILSAMNGIPWWFFHGLEHENGTLKLDSVDPEEVISKHIPASQVIGCVTHLSATTPSSGSVKHIAGNHLIIGEPNGTQTPRLKQLCKILEKAGFEVENTSCIQKDIWFKLWGNMTMNPVSAITGAKSDHILEDRYVRDFMSRIMQEAATVGARIGLPIEADPEQRHQVTYKLGSFKTSMLQDAEAGKPLELDALVTSVAEIAHQLEVSIPWTESLLGISRLQAKTRGLYQY</sequence>
<dbReference type="InterPro" id="IPR051402">
    <property type="entry name" value="KPR-Related"/>
</dbReference>
<protein>
    <recommendedName>
        <fullName evidence="5">2-dehydropantoate 2-reductase</fullName>
        <ecNumber evidence="4">1.1.1.169</ecNumber>
    </recommendedName>
    <alternativeName>
        <fullName evidence="9">Ketopantoate reductase</fullName>
    </alternativeName>
</protein>
<comment type="pathway">
    <text evidence="2">Cofactor biosynthesis; (R)-pantothenate biosynthesis; (R)-pantoate from 3-methyl-2-oxobutanoate: step 2/2.</text>
</comment>
<evidence type="ECO:0000256" key="7">
    <source>
        <dbReference type="ARBA" id="ARBA00022857"/>
    </source>
</evidence>
<keyword evidence="6" id="KW-0566">Pantothenate biosynthesis</keyword>
<keyword evidence="14" id="KW-1185">Reference proteome</keyword>
<feature type="domain" description="Ketopantoate reductase C-terminal" evidence="12">
    <location>
        <begin position="199"/>
        <end position="317"/>
    </location>
</feature>
<evidence type="ECO:0000259" key="11">
    <source>
        <dbReference type="Pfam" id="PF02558"/>
    </source>
</evidence>
<dbReference type="EMBL" id="BMYS01000002">
    <property type="protein sequence ID" value="GGW79009.1"/>
    <property type="molecule type" value="Genomic_DNA"/>
</dbReference>
<reference evidence="13" key="2">
    <citation type="submission" date="2020-09" db="EMBL/GenBank/DDBJ databases">
        <authorList>
            <person name="Sun Q."/>
            <person name="Kim S."/>
        </authorList>
    </citation>
    <scope>NUCLEOTIDE SEQUENCE</scope>
    <source>
        <strain evidence="13">KCTC 23732</strain>
    </source>
</reference>
<dbReference type="PANTHER" id="PTHR21708">
    <property type="entry name" value="PROBABLE 2-DEHYDROPANTOATE 2-REDUCTASE"/>
    <property type="match status" value="1"/>
</dbReference>